<proteinExistence type="predicted"/>
<dbReference type="EMBL" id="BOOQ01000017">
    <property type="protein sequence ID" value="GII46454.1"/>
    <property type="molecule type" value="Genomic_DNA"/>
</dbReference>
<sequence length="160" mass="16933">MNSDDDRLEGTLSRAVEFMDPLPSWLVPPAVAAHAMRSVDDELARLTFDSLAGPLLVRTGGGTRLLAYECGGTTVEVEVVHSGAGTTIVGRLVPPRPAEIIVETGTAAGTGIGGSRVAVRTDSLGRFTCGGVSPGPFRLRCRLDDTVVVTEWTGDWWPSR</sequence>
<reference evidence="1" key="1">
    <citation type="submission" date="2021-01" db="EMBL/GenBank/DDBJ databases">
        <title>Whole genome shotgun sequence of Planotetraspora silvatica NBRC 100141.</title>
        <authorList>
            <person name="Komaki H."/>
            <person name="Tamura T."/>
        </authorList>
    </citation>
    <scope>NUCLEOTIDE SEQUENCE</scope>
    <source>
        <strain evidence="1">NBRC 100141</strain>
    </source>
</reference>
<evidence type="ECO:0000313" key="2">
    <source>
        <dbReference type="Proteomes" id="UP000644610"/>
    </source>
</evidence>
<organism evidence="1 2">
    <name type="scientific">Planotetraspora silvatica</name>
    <dbReference type="NCBI Taxonomy" id="234614"/>
    <lineage>
        <taxon>Bacteria</taxon>
        <taxon>Bacillati</taxon>
        <taxon>Actinomycetota</taxon>
        <taxon>Actinomycetes</taxon>
        <taxon>Streptosporangiales</taxon>
        <taxon>Streptosporangiaceae</taxon>
        <taxon>Planotetraspora</taxon>
    </lineage>
</organism>
<dbReference type="AlphaFoldDB" id="A0A8J3UQD2"/>
<accession>A0A8J3UQD2</accession>
<evidence type="ECO:0000313" key="1">
    <source>
        <dbReference type="EMBL" id="GII46454.1"/>
    </source>
</evidence>
<dbReference type="RefSeq" id="WP_203974314.1">
    <property type="nucleotide sequence ID" value="NZ_BAAAKY010000033.1"/>
</dbReference>
<comment type="caution">
    <text evidence="1">The sequence shown here is derived from an EMBL/GenBank/DDBJ whole genome shotgun (WGS) entry which is preliminary data.</text>
</comment>
<protein>
    <submittedName>
        <fullName evidence="1">Uncharacterized protein</fullName>
    </submittedName>
</protein>
<dbReference type="Proteomes" id="UP000644610">
    <property type="component" value="Unassembled WGS sequence"/>
</dbReference>
<name>A0A8J3UQD2_9ACTN</name>
<gene>
    <name evidence="1" type="ORF">Psi02_28780</name>
</gene>
<keyword evidence="2" id="KW-1185">Reference proteome</keyword>